<comment type="caution">
    <text evidence="4">The sequence shown here is derived from an EMBL/GenBank/DDBJ whole genome shotgun (WGS) entry which is preliminary data.</text>
</comment>
<dbReference type="Proteomes" id="UP000186817">
    <property type="component" value="Unassembled WGS sequence"/>
</dbReference>
<feature type="region of interest" description="Disordered" evidence="1">
    <location>
        <begin position="3352"/>
        <end position="3377"/>
    </location>
</feature>
<dbReference type="PROSITE" id="PS50879">
    <property type="entry name" value="RNASE_H_1"/>
    <property type="match status" value="1"/>
</dbReference>
<dbReference type="InterPro" id="IPR036457">
    <property type="entry name" value="PPM-type-like_dom_sf"/>
</dbReference>
<dbReference type="SUPFAM" id="SSF81606">
    <property type="entry name" value="PP2C-like"/>
    <property type="match status" value="1"/>
</dbReference>
<feature type="compositionally biased region" description="Low complexity" evidence="1">
    <location>
        <begin position="372"/>
        <end position="387"/>
    </location>
</feature>
<dbReference type="SMART" id="SM00331">
    <property type="entry name" value="PP2C_SIG"/>
    <property type="match status" value="1"/>
</dbReference>
<evidence type="ECO:0000259" key="3">
    <source>
        <dbReference type="PROSITE" id="PS51746"/>
    </source>
</evidence>
<dbReference type="CDD" id="cd00143">
    <property type="entry name" value="PP2Cc"/>
    <property type="match status" value="1"/>
</dbReference>
<dbReference type="SUPFAM" id="SSF53098">
    <property type="entry name" value="Ribonuclease H-like"/>
    <property type="match status" value="1"/>
</dbReference>
<name>A0A1Q9DV21_SYMMI</name>
<feature type="region of interest" description="Disordered" evidence="1">
    <location>
        <begin position="3136"/>
        <end position="3220"/>
    </location>
</feature>
<gene>
    <name evidence="4" type="ORF">AK812_SmicGene18466</name>
</gene>
<feature type="region of interest" description="Disordered" evidence="1">
    <location>
        <begin position="3264"/>
        <end position="3283"/>
    </location>
</feature>
<dbReference type="InterPro" id="IPR036397">
    <property type="entry name" value="RNaseH_sf"/>
</dbReference>
<dbReference type="SUPFAM" id="SSF56219">
    <property type="entry name" value="DNase I-like"/>
    <property type="match status" value="1"/>
</dbReference>
<dbReference type="Gene3D" id="3.60.40.10">
    <property type="entry name" value="PPM-type phosphatase domain"/>
    <property type="match status" value="1"/>
</dbReference>
<evidence type="ECO:0008006" key="6">
    <source>
        <dbReference type="Google" id="ProtNLM"/>
    </source>
</evidence>
<protein>
    <recommendedName>
        <fullName evidence="6">RNase H type-1 domain-containing protein</fullName>
    </recommendedName>
</protein>
<evidence type="ECO:0000259" key="2">
    <source>
        <dbReference type="PROSITE" id="PS50879"/>
    </source>
</evidence>
<feature type="compositionally biased region" description="Basic and acidic residues" evidence="1">
    <location>
        <begin position="3008"/>
        <end position="3023"/>
    </location>
</feature>
<dbReference type="PROSITE" id="PS51746">
    <property type="entry name" value="PPM_2"/>
    <property type="match status" value="1"/>
</dbReference>
<feature type="region of interest" description="Disordered" evidence="1">
    <location>
        <begin position="3441"/>
        <end position="3464"/>
    </location>
</feature>
<dbReference type="GO" id="GO:0003676">
    <property type="term" value="F:nucleic acid binding"/>
    <property type="evidence" value="ECO:0007669"/>
    <property type="project" value="InterPro"/>
</dbReference>
<feature type="region of interest" description="Disordered" evidence="1">
    <location>
        <begin position="291"/>
        <end position="388"/>
    </location>
</feature>
<dbReference type="Gene3D" id="3.30.420.10">
    <property type="entry name" value="Ribonuclease H-like superfamily/Ribonuclease H"/>
    <property type="match status" value="1"/>
</dbReference>
<dbReference type="InterPro" id="IPR012337">
    <property type="entry name" value="RNaseH-like_sf"/>
</dbReference>
<dbReference type="Pfam" id="PF00075">
    <property type="entry name" value="RNase_H"/>
    <property type="match status" value="1"/>
</dbReference>
<feature type="compositionally biased region" description="Basic and acidic residues" evidence="1">
    <location>
        <begin position="107"/>
        <end position="128"/>
    </location>
</feature>
<evidence type="ECO:0000256" key="1">
    <source>
        <dbReference type="SAM" id="MobiDB-lite"/>
    </source>
</evidence>
<evidence type="ECO:0000313" key="4">
    <source>
        <dbReference type="EMBL" id="OLP99029.1"/>
    </source>
</evidence>
<feature type="compositionally biased region" description="Acidic residues" evidence="1">
    <location>
        <begin position="1004"/>
        <end position="1026"/>
    </location>
</feature>
<feature type="region of interest" description="Disordered" evidence="1">
    <location>
        <begin position="3301"/>
        <end position="3323"/>
    </location>
</feature>
<feature type="domain" description="PPM-type phosphatase" evidence="3">
    <location>
        <begin position="2878"/>
        <end position="3134"/>
    </location>
</feature>
<dbReference type="InterPro" id="IPR013087">
    <property type="entry name" value="Znf_C2H2_type"/>
</dbReference>
<feature type="compositionally biased region" description="Low complexity" evidence="1">
    <location>
        <begin position="2831"/>
        <end position="2845"/>
    </location>
</feature>
<dbReference type="PROSITE" id="PS00028">
    <property type="entry name" value="ZINC_FINGER_C2H2_1"/>
    <property type="match status" value="1"/>
</dbReference>
<dbReference type="GO" id="GO:0004523">
    <property type="term" value="F:RNA-DNA hybrid ribonuclease activity"/>
    <property type="evidence" value="ECO:0007669"/>
    <property type="project" value="InterPro"/>
</dbReference>
<feature type="compositionally biased region" description="Basic and acidic residues" evidence="1">
    <location>
        <begin position="304"/>
        <end position="313"/>
    </location>
</feature>
<sequence>MTTFERLFGAEPARKGAQSPSRDRPPSILPIGETSVRRRIRTAREAGAAASSRDVRLLQQHHSKPRYREARMGRRQQWGAKDAGWTKQYDGGGWQQPSGGSSSHRGQYKEWEEWEQRPKGPKRGDQRPRFPSYTTMELDPVPHKETTGATESEATPLRPGDLVRGIQKYVTAARKAEVKTRKATEERELILARWHKYQAELQATFVQERNNFKKDLMKNQEELDRLQAAQMTAFQDLKDAFDNPETMMAKPETSPPEDAVADWEQLLQTCEDEDVDMTEAMAERLGQSLRAFLANRAPRTPARRRVETEEKSTPPRPRGTTRRSPLPTLDEFMESSLGIARKNKTARVDEKAEEVGDPYLLSPSNRPPTMPSPGARSTSRPRGSTPRVPIKLKGRLAAPSPKPGSALAKRLEAKRKAALEATATVPVENLDTDEDECTLLGDLNGGPKEEEDAILTDTGDHYQGLCRYVPMSPVPFPQATCRHGPSGGHVRARQQGGPSDCPKADRPVVFFLYDILDFFEALDQSLHGWWICYAVYMEVYGCGILLTLALLSLLEMWWLLWEASPKPRALRSKCRLHPATVNMWKAALVMTVLPGVYAGPQLPRENRLPEDAWPTDLELWAAGQRTLPEQLAAALQRHVLSTPLRHSSGTADPPNLVVVPPDLLGEPHVPAMDERALHVTIWVAAVFYEAETLDIEMARPLTLPAMKAALRGACNIIPDSLDEFHPTVPQLGDYYGSFVAQPVWLRNTNRTTLVLDARAMGGVAFPFYQEGRVNLETAARQLPEFHETEVDFYVFGRLTPLARGQSFAAIPGGVIKAVPQGSQCHWSDLLENRLPHPLRWSPRVDPPGQTPGLHTVFQSATDQVIDEIGDEDLRPLEVVAEEALGLEHGETVVFLPEERTPNLAHAGRTVYEQVAVVNSSGIDPSGPCVVFVDLRPLTVFPQWLQMTTDTFDPRTYIQDLQIQGSEDWVIVVEGGEPLRGGRLRVRHRETLTFMLQPPGSSSEETSDSEGDESDSDDDDGQEDESSDPSIFRSSGSERPPSPSGAPRGPPPAQPIDRSRSPRRRQSQDTNPADADEPEPSSQLQLADHVPAPVHYIGAEIMELPHNPALVQDTFWTWPTGWMSFNWRSLPLKQATLDGCVQLSHWSDLLFANKLQEPLEAHLYTDGSYFEKKGKSGYGIVVLLRCAGLAAIFGIIGGPILGDEWSLWDPGTAPAMRAEQVAIAVALLWIGQSLNFLHLSRAVVHFDCHGAGWAATGDWQASDSFGYRTHGLELFLRSMTRHQLHFEYSRAHIGEPWNEMADVVAKCAALQENDIPSPPLSNCKAFLELDLSWMALSTEMSRAGALDIQAGKWLTIPDPPDKLLSPLTPAQLIPMNIQGGTERQDWSCFHTKCASLNVQGLQNKHRYLDAQLDRQKYQIVFIQETKDRESTVGSRNYLRFSTPSEKHWGVSIWLHRTLGFLTIQGRPLCVVEEDVKIAASDKRLLIIEVQKSGLHIVLISAHVPHMAKAEERSEYLKELEGALRKYRRASLVLGGIDANGRPPRQYAEVTGSLQCGEEDQAGLDFAKTMRDSGLWLPSTYEELHCGPSETFRHPTGSLHRIDFLSLGGRASIDQLCSYVDYEIDLGSIRDDHWPVALMLAGHVQGLQPAGKLWRPRYDRDKMLTIDGRKAIKQAFEKYVPLSSTTHIDLQCQHLQDYLTAFMQEHFPARKGQRSAFIPDEVWRWRADKMAHKKRTQHRKQWKTVALRRAFGRWAQQGSTEPVLCGEPDDLLYQLNACAIGYITWHIKNAIRTHKNNYLKELIAEGPQTAMQLLQRARRGGIGGKKENKAARPLPLLVDKNGKIASSQEDHDELWLRHFGDQESGILVPVEEFLGTEDNTAGREQQVTWQHQDLPTVQDIEDLVRKLPKNKAMGLDGVPGEVLKADPSSAALTLAPLFIQAMTRMAQPLQWRGGVLYNAWKRAGPISQPSSHRSLFISSVVGKLYHRILRQKTHPQLQHELHSMHLGSQPKAPMAYASLYIYSHFRRGLRQGRSTGAMFLDTTSAYYRVLREAVVGDIRCDQTVAWIMKRLGMDGEDMANLYQVIQTGGFMADAGVGAATMTALRDVHHRTWCVSKYTTGRTLVHALAGSRPGESLADAIFAYVYARVLGRIFEQAYGEDLLSVARTDKEEGIFAGPENGVEIPLRDTTWADDTAIPFDDEEPERCISKAKRLAAITISTCQSFGLDPNLKRGKTAIVLAIRGKGAQKARRAFLRGGGASLYLEDLHKEVAIMPQYVHLGGIVDYKTNMKAEAKRRLALAGDALEAGAKLLYANKQIQKETRVKMFETAILATFFNLAIWIPRGEAWSSLCDGYTRLLRRILAPHVLGTELFKLPSPVIHLATGCWRLELQGIKHRCSLLTNMVTNGPDALWAILQAEETWLRTLRADLVAVSAEFKHMPQPTAASWPQWWHFIRDYPGRFKLGVKRYLRKEHERQCQEEVILVGLWGIYREACSWMPVQFTKQTVWSCRACRRTFRSKGGLGAHFFKAHQRLAAYRTCIDGTVCRACCGQFWTSARLGTHLRDNPGCVARLLAKGHYLDAAQPGQGSRAYQRRFVEEFNLAPAIREDQAGQIIDGELWSLQQKDVYRNICAALSERSCWDGQQQLTQTLLAQLATSPLYFQEEVSVIQGLREDIELLGRSYETEQWDADTFELIRQTLQNQDEWLRPYSPVSVETSAVEKSAKDFIGSHKEIDWEPLTAAAFQHVTPERIPYSLDASWEATGEVFSGIRDATAVLSDPLSCVPGRIRELWQLASKGLDTGLANEDSSDKLLGPRKKRIQEPGFSPNVGGALSPRSQGWSGSPRSPSPRTVAMGNLCECCGSRDKGPTGLPPCGSGGNAEHGYALAINDRATMEDAVAIQENVAGYTCLAVFDGHGGDKAATLAQSHLPKQLNEHLQRTADKEQAAIDAFHAVEELMHEELAGEASMLPSGTSSGTVACVALFRDKEVILVNLGDCRAVVCESSKVATTTKDHSPDKNKMEKQRLNDSGVSVESGYVDGKVQVSRALGDLTGKTGHKIRGLMCTPDVTIIEVKDTTEFLILATDGIWDGIQDQTATTTARKVLRETRSPEAAAKAVVEAAGKVTKADNAAVIVLALNVPEPPPKRDPAQSRFRRSSKTETPFGDLPDTPEKEWRPLRRRRPSNENATVSLPPWVLPGNAVSPRSASPRSPRSPRLSSPASPASLWVPEKDRRVTTWTSGYDVDTYRYIKVFPDSIQYKSCLALQPTRSPSPSDVEKAEHDGIWGPDGLLRGSCRRRISPNARGTMSSIAFTPPPSPATDVGSPMSPTVAADKLQGLQTLGGYQGPFPVLGGVPRKRMQPAPDSPSHAAEEASPDTAGMRSPRFSWSSGMVPDRQAVQPQATADDLPRRMAVDAVSPRSLIRPAATLATGLSAEDPDAVNENFLGARKGRSPRGSRTPSPGGAFGGNSPSLSWGAVSAGGYGLDVASRGTAGAWCDRSFNDARPAEVIVKRPRAQQLQSLTRNHRCGVGSVLANGGRHPHFAGDNVQMYEGSNLVQVSCGELSGTVLRAPSWRSEHR</sequence>
<evidence type="ECO:0000313" key="5">
    <source>
        <dbReference type="Proteomes" id="UP000186817"/>
    </source>
</evidence>
<feature type="region of interest" description="Disordered" evidence="1">
    <location>
        <begin position="991"/>
        <end position="1083"/>
    </location>
</feature>
<dbReference type="PANTHER" id="PTHR47992">
    <property type="entry name" value="PROTEIN PHOSPHATASE"/>
    <property type="match status" value="1"/>
</dbReference>
<feature type="domain" description="RNase H type-1" evidence="2">
    <location>
        <begin position="1156"/>
        <end position="1309"/>
    </location>
</feature>
<keyword evidence="5" id="KW-1185">Reference proteome</keyword>
<dbReference type="GO" id="GO:0004722">
    <property type="term" value="F:protein serine/threonine phosphatase activity"/>
    <property type="evidence" value="ECO:0007669"/>
    <property type="project" value="InterPro"/>
</dbReference>
<reference evidence="4 5" key="1">
    <citation type="submission" date="2016-02" db="EMBL/GenBank/DDBJ databases">
        <title>Genome analysis of coral dinoflagellate symbionts highlights evolutionary adaptations to a symbiotic lifestyle.</title>
        <authorList>
            <person name="Aranda M."/>
            <person name="Li Y."/>
            <person name="Liew Y.J."/>
            <person name="Baumgarten S."/>
            <person name="Simakov O."/>
            <person name="Wilson M."/>
            <person name="Piel J."/>
            <person name="Ashoor H."/>
            <person name="Bougouffa S."/>
            <person name="Bajic V.B."/>
            <person name="Ryu T."/>
            <person name="Ravasi T."/>
            <person name="Bayer T."/>
            <person name="Micklem G."/>
            <person name="Kim H."/>
            <person name="Bhak J."/>
            <person name="Lajeunesse T.C."/>
            <person name="Voolstra C.R."/>
        </authorList>
    </citation>
    <scope>NUCLEOTIDE SEQUENCE [LARGE SCALE GENOMIC DNA]</scope>
    <source>
        <strain evidence="4 5">CCMP2467</strain>
    </source>
</reference>
<proteinExistence type="predicted"/>
<dbReference type="InterPro" id="IPR036691">
    <property type="entry name" value="Endo/exonu/phosph_ase_sf"/>
</dbReference>
<dbReference type="InterPro" id="IPR015655">
    <property type="entry name" value="PP2C"/>
</dbReference>
<feature type="region of interest" description="Disordered" evidence="1">
    <location>
        <begin position="2800"/>
        <end position="2845"/>
    </location>
</feature>
<dbReference type="OrthoDB" id="418377at2759"/>
<feature type="compositionally biased region" description="Pro residues" evidence="1">
    <location>
        <begin position="1039"/>
        <end position="1053"/>
    </location>
</feature>
<organism evidence="4 5">
    <name type="scientific">Symbiodinium microadriaticum</name>
    <name type="common">Dinoflagellate</name>
    <name type="synonym">Zooxanthella microadriatica</name>
    <dbReference type="NCBI Taxonomy" id="2951"/>
    <lineage>
        <taxon>Eukaryota</taxon>
        <taxon>Sar</taxon>
        <taxon>Alveolata</taxon>
        <taxon>Dinophyceae</taxon>
        <taxon>Suessiales</taxon>
        <taxon>Symbiodiniaceae</taxon>
        <taxon>Symbiodinium</taxon>
    </lineage>
</organism>
<dbReference type="EMBL" id="LSRX01000377">
    <property type="protein sequence ID" value="OLP99029.1"/>
    <property type="molecule type" value="Genomic_DNA"/>
</dbReference>
<accession>A0A1Q9DV21</accession>
<dbReference type="SMART" id="SM00332">
    <property type="entry name" value="PP2Cc"/>
    <property type="match status" value="1"/>
</dbReference>
<dbReference type="InterPro" id="IPR002156">
    <property type="entry name" value="RNaseH_domain"/>
</dbReference>
<feature type="compositionally biased region" description="Low complexity" evidence="1">
    <location>
        <begin position="3199"/>
        <end position="3220"/>
    </location>
</feature>
<feature type="region of interest" description="Disordered" evidence="1">
    <location>
        <begin position="3007"/>
        <end position="3026"/>
    </location>
</feature>
<feature type="region of interest" description="Disordered" evidence="1">
    <location>
        <begin position="1"/>
        <end position="160"/>
    </location>
</feature>
<dbReference type="Pfam" id="PF00481">
    <property type="entry name" value="PP2C"/>
    <property type="match status" value="1"/>
</dbReference>
<dbReference type="InterPro" id="IPR001932">
    <property type="entry name" value="PPM-type_phosphatase-like_dom"/>
</dbReference>
<dbReference type="Gene3D" id="3.60.10.10">
    <property type="entry name" value="Endonuclease/exonuclease/phosphatase"/>
    <property type="match status" value="1"/>
</dbReference>